<keyword evidence="9" id="KW-1185">Reference proteome</keyword>
<comment type="caution">
    <text evidence="8">The sequence shown here is derived from an EMBL/GenBank/DDBJ whole genome shotgun (WGS) entry which is preliminary data.</text>
</comment>
<dbReference type="EC" id="2.1.1.63" evidence="8"/>
<protein>
    <submittedName>
        <fullName evidence="8">Methylated-DNA--[protein]-cysteine S-methyltransferase</fullName>
        <ecNumber evidence="8">2.1.1.63</ecNumber>
    </submittedName>
</protein>
<evidence type="ECO:0000256" key="4">
    <source>
        <dbReference type="ARBA" id="ARBA00022763"/>
    </source>
</evidence>
<dbReference type="InterPro" id="IPR036217">
    <property type="entry name" value="MethylDNA_cys_MeTrfase_DNAb"/>
</dbReference>
<dbReference type="InterPro" id="IPR014048">
    <property type="entry name" value="MethylDNA_cys_MeTrfase_DNA-bd"/>
</dbReference>
<dbReference type="GO" id="GO:0003908">
    <property type="term" value="F:methylated-DNA-[protein]-cysteine S-methyltransferase activity"/>
    <property type="evidence" value="ECO:0007669"/>
    <property type="project" value="UniProtKB-EC"/>
</dbReference>
<evidence type="ECO:0000313" key="8">
    <source>
        <dbReference type="EMBL" id="MFO3667205.1"/>
    </source>
</evidence>
<proteinExistence type="predicted"/>
<evidence type="ECO:0000259" key="7">
    <source>
        <dbReference type="Pfam" id="PF01035"/>
    </source>
</evidence>
<reference evidence="8 9" key="1">
    <citation type="journal article" date="2025" name="Anaerobe">
        <title>Description of Anaerococcus kampingiae sp. nov., Anaerococcus groningensis sp. nov., Anaerococcus martiniensis sp. nov., and Anaerococcus cruorum sp. nov., isolated from human clinical specimens.</title>
        <authorList>
            <person name="Boiten K.E."/>
            <person name="Meijer J."/>
            <person name="van Wezel E.M."/>
            <person name="Veloo A.C.M."/>
        </authorList>
    </citation>
    <scope>NUCLEOTIDE SEQUENCE [LARGE SCALE GENOMIC DNA]</scope>
    <source>
        <strain evidence="8 9">ENR0874</strain>
    </source>
</reference>
<dbReference type="NCBIfam" id="TIGR00589">
    <property type="entry name" value="ogt"/>
    <property type="match status" value="1"/>
</dbReference>
<dbReference type="EMBL" id="JBGMEF010000018">
    <property type="protein sequence ID" value="MFO3667205.1"/>
    <property type="molecule type" value="Genomic_DNA"/>
</dbReference>
<dbReference type="Proteomes" id="UP001637994">
    <property type="component" value="Unassembled WGS sequence"/>
</dbReference>
<keyword evidence="3 8" id="KW-0808">Transferase</keyword>
<sequence>MNYLYKYYTPRNFDNIIMTSEENILTGLYFEKAFPFDEDDFIKNKPDIFKETISFLDLYFKGINPGFIPKFTLPHMSDFRKSVIEILLTIPYGKVMTYKEIASLIAKKRKIKTMSSQAVGGAVGANPISIIIPCHRVIGSNMCLTGYAGGIDNKYELLKLEGHAMAKFKMPKKGKFL</sequence>
<name>A0ABW9MD06_9FIRM</name>
<dbReference type="RefSeq" id="WP_410035579.1">
    <property type="nucleotide sequence ID" value="NZ_JBGMEF010000018.1"/>
</dbReference>
<comment type="catalytic activity">
    <reaction evidence="6">
        <text>a 6-O-methyl-2'-deoxyguanosine in DNA + L-cysteinyl-[protein] = S-methyl-L-cysteinyl-[protein] + a 2'-deoxyguanosine in DNA</text>
        <dbReference type="Rhea" id="RHEA:24000"/>
        <dbReference type="Rhea" id="RHEA-COMP:10131"/>
        <dbReference type="Rhea" id="RHEA-COMP:10132"/>
        <dbReference type="Rhea" id="RHEA-COMP:11367"/>
        <dbReference type="Rhea" id="RHEA-COMP:11368"/>
        <dbReference type="ChEBI" id="CHEBI:29950"/>
        <dbReference type="ChEBI" id="CHEBI:82612"/>
        <dbReference type="ChEBI" id="CHEBI:85445"/>
        <dbReference type="ChEBI" id="CHEBI:85448"/>
        <dbReference type="EC" id="2.1.1.63"/>
    </reaction>
</comment>
<evidence type="ECO:0000256" key="1">
    <source>
        <dbReference type="ARBA" id="ARBA00001286"/>
    </source>
</evidence>
<organism evidence="8 9">
    <name type="scientific">Anaerococcus kampingae</name>
    <dbReference type="NCBI Taxonomy" id="3115614"/>
    <lineage>
        <taxon>Bacteria</taxon>
        <taxon>Bacillati</taxon>
        <taxon>Bacillota</taxon>
        <taxon>Tissierellia</taxon>
        <taxon>Tissierellales</taxon>
        <taxon>Peptoniphilaceae</taxon>
        <taxon>Anaerococcus</taxon>
    </lineage>
</organism>
<evidence type="ECO:0000256" key="3">
    <source>
        <dbReference type="ARBA" id="ARBA00022679"/>
    </source>
</evidence>
<gene>
    <name evidence="8" type="ORF">ACCQ42_05410</name>
</gene>
<evidence type="ECO:0000256" key="2">
    <source>
        <dbReference type="ARBA" id="ARBA00022603"/>
    </source>
</evidence>
<keyword evidence="5" id="KW-0234">DNA repair</keyword>
<dbReference type="GO" id="GO:0032259">
    <property type="term" value="P:methylation"/>
    <property type="evidence" value="ECO:0007669"/>
    <property type="project" value="UniProtKB-KW"/>
</dbReference>
<accession>A0ABW9MD06</accession>
<dbReference type="Pfam" id="PF01035">
    <property type="entry name" value="DNA_binding_1"/>
    <property type="match status" value="1"/>
</dbReference>
<keyword evidence="4" id="KW-0227">DNA damage</keyword>
<dbReference type="InterPro" id="IPR036388">
    <property type="entry name" value="WH-like_DNA-bd_sf"/>
</dbReference>
<dbReference type="PANTHER" id="PTHR10815:SF13">
    <property type="entry name" value="METHYLATED-DNA--PROTEIN-CYSTEINE METHYLTRANSFERASE"/>
    <property type="match status" value="1"/>
</dbReference>
<evidence type="ECO:0000313" key="9">
    <source>
        <dbReference type="Proteomes" id="UP001637994"/>
    </source>
</evidence>
<dbReference type="CDD" id="cd06445">
    <property type="entry name" value="ATase"/>
    <property type="match status" value="1"/>
</dbReference>
<dbReference type="Gene3D" id="1.10.10.10">
    <property type="entry name" value="Winged helix-like DNA-binding domain superfamily/Winged helix DNA-binding domain"/>
    <property type="match status" value="1"/>
</dbReference>
<evidence type="ECO:0000256" key="6">
    <source>
        <dbReference type="ARBA" id="ARBA00049348"/>
    </source>
</evidence>
<dbReference type="PANTHER" id="PTHR10815">
    <property type="entry name" value="METHYLATED-DNA--PROTEIN-CYSTEINE METHYLTRANSFERASE"/>
    <property type="match status" value="1"/>
</dbReference>
<feature type="domain" description="Methylated-DNA-[protein]-cysteine S-methyltransferase DNA binding" evidence="7">
    <location>
        <begin position="78"/>
        <end position="162"/>
    </location>
</feature>
<dbReference type="InterPro" id="IPR001497">
    <property type="entry name" value="MethylDNA_cys_MeTrfase_AS"/>
</dbReference>
<comment type="catalytic activity">
    <reaction evidence="1">
        <text>a 4-O-methyl-thymidine in DNA + L-cysteinyl-[protein] = a thymidine in DNA + S-methyl-L-cysteinyl-[protein]</text>
        <dbReference type="Rhea" id="RHEA:53428"/>
        <dbReference type="Rhea" id="RHEA-COMP:10131"/>
        <dbReference type="Rhea" id="RHEA-COMP:10132"/>
        <dbReference type="Rhea" id="RHEA-COMP:13555"/>
        <dbReference type="Rhea" id="RHEA-COMP:13556"/>
        <dbReference type="ChEBI" id="CHEBI:29950"/>
        <dbReference type="ChEBI" id="CHEBI:82612"/>
        <dbReference type="ChEBI" id="CHEBI:137386"/>
        <dbReference type="ChEBI" id="CHEBI:137387"/>
        <dbReference type="EC" id="2.1.1.63"/>
    </reaction>
</comment>
<keyword evidence="2 8" id="KW-0489">Methyltransferase</keyword>
<dbReference type="SUPFAM" id="SSF46767">
    <property type="entry name" value="Methylated DNA-protein cysteine methyltransferase, C-terminal domain"/>
    <property type="match status" value="1"/>
</dbReference>
<dbReference type="PROSITE" id="PS00374">
    <property type="entry name" value="MGMT"/>
    <property type="match status" value="1"/>
</dbReference>
<evidence type="ECO:0000256" key="5">
    <source>
        <dbReference type="ARBA" id="ARBA00023204"/>
    </source>
</evidence>